<evidence type="ECO:0000313" key="3">
    <source>
        <dbReference type="EMBL" id="RMC14492.1"/>
    </source>
</evidence>
<proteinExistence type="predicted"/>
<dbReference type="Proteomes" id="UP000269221">
    <property type="component" value="Unassembled WGS sequence"/>
</dbReference>
<protein>
    <submittedName>
        <fullName evidence="3">Uncharacterized protein</fullName>
    </submittedName>
</protein>
<dbReference type="AlphaFoldDB" id="A0A3M0KMN0"/>
<feature type="compositionally biased region" description="Basic and acidic residues" evidence="1">
    <location>
        <begin position="33"/>
        <end position="50"/>
    </location>
</feature>
<keyword evidence="2" id="KW-0812">Transmembrane</keyword>
<dbReference type="OrthoDB" id="9633697at2759"/>
<dbReference type="STRING" id="333673.A0A3M0KMN0"/>
<accession>A0A3M0KMN0</accession>
<evidence type="ECO:0000313" key="4">
    <source>
        <dbReference type="Proteomes" id="UP000269221"/>
    </source>
</evidence>
<gene>
    <name evidence="3" type="ORF">DUI87_09588</name>
</gene>
<dbReference type="Pfam" id="PF00429">
    <property type="entry name" value="TLV_coat"/>
    <property type="match status" value="1"/>
</dbReference>
<keyword evidence="2" id="KW-0472">Membrane</keyword>
<feature type="region of interest" description="Disordered" evidence="1">
    <location>
        <begin position="33"/>
        <end position="81"/>
    </location>
</feature>
<dbReference type="PANTHER" id="PTHR10424">
    <property type="entry name" value="VIRAL ENVELOPE PROTEIN"/>
    <property type="match status" value="1"/>
</dbReference>
<reference evidence="3 4" key="1">
    <citation type="submission" date="2018-07" db="EMBL/GenBank/DDBJ databases">
        <title>A high quality draft genome assembly of the barn swallow (H. rustica rustica).</title>
        <authorList>
            <person name="Formenti G."/>
            <person name="Chiara M."/>
            <person name="Poveda L."/>
            <person name="Francoijs K.-J."/>
            <person name="Bonisoli-Alquati A."/>
            <person name="Canova L."/>
            <person name="Gianfranceschi L."/>
            <person name="Horner D.S."/>
            <person name="Saino N."/>
        </authorList>
    </citation>
    <scope>NUCLEOTIDE SEQUENCE [LARGE SCALE GENOMIC DNA]</scope>
    <source>
        <strain evidence="3">Chelidonia</strain>
        <tissue evidence="3">Blood</tissue>
    </source>
</reference>
<name>A0A3M0KMN0_HIRRU</name>
<keyword evidence="2" id="KW-1133">Transmembrane helix</keyword>
<dbReference type="PANTHER" id="PTHR10424:SF72">
    <property type="entry name" value="BC035947 PROTEIN-RELATED"/>
    <property type="match status" value="1"/>
</dbReference>
<evidence type="ECO:0000256" key="1">
    <source>
        <dbReference type="SAM" id="MobiDB-lite"/>
    </source>
</evidence>
<feature type="compositionally biased region" description="Gly residues" evidence="1">
    <location>
        <begin position="64"/>
        <end position="75"/>
    </location>
</feature>
<sequence length="332" mass="37683">MFHQQLLTLLHSPVRGLIQPIASRLRELDQALHEHKEQGQESHGVQEDTQKGFTGLEGRRKLGGRIGRGTWGQQGEGPPAAGRWQGLHRWPHKHQALSKALLPGAGPRMQGQNTGARVLYHQEEEMYHFLEETIQLCKREVMTDHTGVVRDSMAELRGRLAQRKREREAQQGWFESWFNQSPWLATLVPTLIGPLTMILLTLIFGPCILNKVTIKFSVYIWSTHKWKHMQAKKEKWIKLRKEVKISGESSLEDKYRVLKNAFDDDNILCCPKCPGKASIKLEFLNKQNSLCLTAQERGGLTLEIIMSDFYTEVSPASCLAAKISADGNSSEN</sequence>
<dbReference type="InterPro" id="IPR018154">
    <property type="entry name" value="TLV/ENV_coat_polyprotein"/>
</dbReference>
<dbReference type="EMBL" id="QRBI01000105">
    <property type="protein sequence ID" value="RMC14492.1"/>
    <property type="molecule type" value="Genomic_DNA"/>
</dbReference>
<keyword evidence="4" id="KW-1185">Reference proteome</keyword>
<feature type="transmembrane region" description="Helical" evidence="2">
    <location>
        <begin position="183"/>
        <end position="209"/>
    </location>
</feature>
<organism evidence="3 4">
    <name type="scientific">Hirundo rustica rustica</name>
    <dbReference type="NCBI Taxonomy" id="333673"/>
    <lineage>
        <taxon>Eukaryota</taxon>
        <taxon>Metazoa</taxon>
        <taxon>Chordata</taxon>
        <taxon>Craniata</taxon>
        <taxon>Vertebrata</taxon>
        <taxon>Euteleostomi</taxon>
        <taxon>Archelosauria</taxon>
        <taxon>Archosauria</taxon>
        <taxon>Dinosauria</taxon>
        <taxon>Saurischia</taxon>
        <taxon>Theropoda</taxon>
        <taxon>Coelurosauria</taxon>
        <taxon>Aves</taxon>
        <taxon>Neognathae</taxon>
        <taxon>Neoaves</taxon>
        <taxon>Telluraves</taxon>
        <taxon>Australaves</taxon>
        <taxon>Passeriformes</taxon>
        <taxon>Sylvioidea</taxon>
        <taxon>Hirundinidae</taxon>
        <taxon>Hirundo</taxon>
    </lineage>
</organism>
<evidence type="ECO:0000256" key="2">
    <source>
        <dbReference type="SAM" id="Phobius"/>
    </source>
</evidence>
<comment type="caution">
    <text evidence="3">The sequence shown here is derived from an EMBL/GenBank/DDBJ whole genome shotgun (WGS) entry which is preliminary data.</text>
</comment>